<reference evidence="1" key="1">
    <citation type="journal article" date="2020" name="mSystems">
        <title>Genome- and Community-Level Interaction Insights into Carbon Utilization and Element Cycling Functions of Hydrothermarchaeota in Hydrothermal Sediment.</title>
        <authorList>
            <person name="Zhou Z."/>
            <person name="Liu Y."/>
            <person name="Xu W."/>
            <person name="Pan J."/>
            <person name="Luo Z.H."/>
            <person name="Li M."/>
        </authorList>
    </citation>
    <scope>NUCLEOTIDE SEQUENCE [LARGE SCALE GENOMIC DNA]</scope>
    <source>
        <strain evidence="1">SpSt-1116</strain>
    </source>
</reference>
<proteinExistence type="predicted"/>
<name>A0A7J3ZKR6_9CREN</name>
<gene>
    <name evidence="1" type="ORF">ENM78_04550</name>
</gene>
<dbReference type="AlphaFoldDB" id="A0A7J3ZKR6"/>
<protein>
    <submittedName>
        <fullName evidence="1">Uncharacterized protein</fullName>
    </submittedName>
</protein>
<sequence length="82" mass="9877">MVVAYRVYYTTFYDSEHERIKSKIRELFNIEPVDHKSRMPGFRYIEIRRDEGVPESLSEEIERIVKSVLGFNAYVRVDYIKV</sequence>
<accession>A0A7J3ZKR6</accession>
<organism evidence="1">
    <name type="scientific">Fervidicoccus fontis</name>
    <dbReference type="NCBI Taxonomy" id="683846"/>
    <lineage>
        <taxon>Archaea</taxon>
        <taxon>Thermoproteota</taxon>
        <taxon>Thermoprotei</taxon>
        <taxon>Fervidicoccales</taxon>
        <taxon>Fervidicoccaceae</taxon>
        <taxon>Fervidicoccus</taxon>
    </lineage>
</organism>
<comment type="caution">
    <text evidence="1">The sequence shown here is derived from an EMBL/GenBank/DDBJ whole genome shotgun (WGS) entry which is preliminary data.</text>
</comment>
<evidence type="ECO:0000313" key="1">
    <source>
        <dbReference type="EMBL" id="HHQ80701.1"/>
    </source>
</evidence>
<dbReference type="EMBL" id="DRZC01000064">
    <property type="protein sequence ID" value="HHQ80701.1"/>
    <property type="molecule type" value="Genomic_DNA"/>
</dbReference>